<protein>
    <submittedName>
        <fullName evidence="2">Dual-action HEIGH metallo-peptidase</fullName>
    </submittedName>
</protein>
<dbReference type="GO" id="GO:0008237">
    <property type="term" value="F:metallopeptidase activity"/>
    <property type="evidence" value="ECO:0007669"/>
    <property type="project" value="InterPro"/>
</dbReference>
<organism evidence="2 3">
    <name type="scientific">Kordia periserrulae</name>
    <dbReference type="NCBI Taxonomy" id="701523"/>
    <lineage>
        <taxon>Bacteria</taxon>
        <taxon>Pseudomonadati</taxon>
        <taxon>Bacteroidota</taxon>
        <taxon>Flavobacteriia</taxon>
        <taxon>Flavobacteriales</taxon>
        <taxon>Flavobacteriaceae</taxon>
        <taxon>Kordia</taxon>
    </lineage>
</organism>
<evidence type="ECO:0000256" key="1">
    <source>
        <dbReference type="SAM" id="SignalP"/>
    </source>
</evidence>
<dbReference type="SUPFAM" id="SSF55486">
    <property type="entry name" value="Metalloproteases ('zincins'), catalytic domain"/>
    <property type="match status" value="1"/>
</dbReference>
<proteinExistence type="predicted"/>
<name>A0A2T6C568_9FLAO</name>
<dbReference type="PROSITE" id="PS51257">
    <property type="entry name" value="PROKAR_LIPOPROTEIN"/>
    <property type="match status" value="1"/>
</dbReference>
<sequence>MKTKKFTLLIAVFAIVFATFTACQTDQTDELLQEEGKVSPEILAKLDAAYFDTSRAFITNFMGEEGVAVEDMFFTYEQIDELQSIDPAAKHYRTTNLVSGLPRVITISVDPDLGTLGSNALDATINMYNNLNLRISFTRVNFGQRGPNKADIEVTEFYELESGGFITLGRAAGFPTRKGDPAKGFGINSRWFEISSIAPNVSELAGTMAHEIGHCIGLRHTDYQTRQSCGQNINEGSAGVGAIYIPGTPTGSDSTSIMQSCGPAINFNNNDKTALEVLY</sequence>
<dbReference type="OrthoDB" id="785995at2"/>
<dbReference type="Gene3D" id="3.40.390.10">
    <property type="entry name" value="Collagenase (Catalytic Domain)"/>
    <property type="match status" value="1"/>
</dbReference>
<dbReference type="Pfam" id="PF12388">
    <property type="entry name" value="Peptidase_M57"/>
    <property type="match status" value="1"/>
</dbReference>
<evidence type="ECO:0000313" key="3">
    <source>
        <dbReference type="Proteomes" id="UP000244090"/>
    </source>
</evidence>
<accession>A0A2T6C568</accession>
<feature type="chain" id="PRO_5015629698" evidence="1">
    <location>
        <begin position="25"/>
        <end position="279"/>
    </location>
</feature>
<gene>
    <name evidence="2" type="ORF">C8N46_10127</name>
</gene>
<feature type="signal peptide" evidence="1">
    <location>
        <begin position="1"/>
        <end position="24"/>
    </location>
</feature>
<dbReference type="AlphaFoldDB" id="A0A2T6C568"/>
<keyword evidence="3" id="KW-1185">Reference proteome</keyword>
<dbReference type="Proteomes" id="UP000244090">
    <property type="component" value="Unassembled WGS sequence"/>
</dbReference>
<keyword evidence="1" id="KW-0732">Signal</keyword>
<evidence type="ECO:0000313" key="2">
    <source>
        <dbReference type="EMBL" id="PTX63427.1"/>
    </source>
</evidence>
<dbReference type="InterPro" id="IPR024079">
    <property type="entry name" value="MetalloPept_cat_dom_sf"/>
</dbReference>
<reference evidence="2 3" key="1">
    <citation type="submission" date="2018-04" db="EMBL/GenBank/DDBJ databases">
        <title>Genomic Encyclopedia of Archaeal and Bacterial Type Strains, Phase II (KMG-II): from individual species to whole genera.</title>
        <authorList>
            <person name="Goeker M."/>
        </authorList>
    </citation>
    <scope>NUCLEOTIDE SEQUENCE [LARGE SCALE GENOMIC DNA]</scope>
    <source>
        <strain evidence="2 3">DSM 25731</strain>
    </source>
</reference>
<dbReference type="EMBL" id="QBKT01000001">
    <property type="protein sequence ID" value="PTX63427.1"/>
    <property type="molecule type" value="Genomic_DNA"/>
</dbReference>
<comment type="caution">
    <text evidence="2">The sequence shown here is derived from an EMBL/GenBank/DDBJ whole genome shotgun (WGS) entry which is preliminary data.</text>
</comment>
<dbReference type="RefSeq" id="WP_108112836.1">
    <property type="nucleotide sequence ID" value="NZ_QBKT01000001.1"/>
</dbReference>
<dbReference type="InterPro" id="IPR024653">
    <property type="entry name" value="Peptidase_M10/M27/M57"/>
</dbReference>